<evidence type="ECO:0000256" key="2">
    <source>
        <dbReference type="SAM" id="Phobius"/>
    </source>
</evidence>
<evidence type="ECO:0000256" key="1">
    <source>
        <dbReference type="NCBIfam" id="TIGR00697"/>
    </source>
</evidence>
<keyword evidence="2" id="KW-0812">Transmembrane</keyword>
<dbReference type="OrthoDB" id="9805479at2"/>
<dbReference type="GeneID" id="89510292"/>
<organism evidence="3 4">
    <name type="scientific">Butyrivibrio fibrisolvens DSM 3071</name>
    <dbReference type="NCBI Taxonomy" id="1121131"/>
    <lineage>
        <taxon>Bacteria</taxon>
        <taxon>Bacillati</taxon>
        <taxon>Bacillota</taxon>
        <taxon>Clostridia</taxon>
        <taxon>Lachnospirales</taxon>
        <taxon>Lachnospiraceae</taxon>
        <taxon>Butyrivibrio</taxon>
    </lineage>
</organism>
<dbReference type="PANTHER" id="PTHR34300">
    <property type="entry name" value="QUEUOSINE PRECURSOR TRANSPORTER-RELATED"/>
    <property type="match status" value="1"/>
</dbReference>
<dbReference type="Proteomes" id="UP000184278">
    <property type="component" value="Unassembled WGS sequence"/>
</dbReference>
<sequence length="246" mass="27269">MMNLIIGFFELIVCFSGVLLMDKFFGKWGLYTWMALAVVFANIQISKQVDIAGVSTALGSVMFASTYLVTDILNEKYSDKASKNAVKIAAGALIAYIVFAQFTRIFIPNSYDAVDPGMQIIFAMSIRITAASGLMFLVSNWCDVLLYQKIKEKTGDKHMWLRNNISTILCNCLENFAFSVLAFVGTYSLLYCLQIAVAGSLIEIVIAIFDTPFLYLSKKIVGRTGILIEDENDKKESSDEANEVTA</sequence>
<dbReference type="STRING" id="1121131.SAMN02745229_03957"/>
<dbReference type="InterPro" id="IPR003744">
    <property type="entry name" value="YhhQ"/>
</dbReference>
<keyword evidence="2" id="KW-1133">Transmembrane helix</keyword>
<dbReference type="NCBIfam" id="TIGR00697">
    <property type="entry name" value="queuosine precursor transporter"/>
    <property type="match status" value="1"/>
</dbReference>
<feature type="transmembrane region" description="Helical" evidence="2">
    <location>
        <begin position="168"/>
        <end position="189"/>
    </location>
</feature>
<dbReference type="PANTHER" id="PTHR34300:SF2">
    <property type="entry name" value="QUEUOSINE PRECURSOR TRANSPORTER-RELATED"/>
    <property type="match status" value="1"/>
</dbReference>
<evidence type="ECO:0000313" key="4">
    <source>
        <dbReference type="Proteomes" id="UP000184278"/>
    </source>
</evidence>
<keyword evidence="2" id="KW-0472">Membrane</keyword>
<evidence type="ECO:0000313" key="3">
    <source>
        <dbReference type="EMBL" id="SHJ00222.1"/>
    </source>
</evidence>
<proteinExistence type="predicted"/>
<accession>A0A1M6FRA0</accession>
<feature type="transmembrane region" description="Helical" evidence="2">
    <location>
        <begin position="195"/>
        <end position="216"/>
    </location>
</feature>
<gene>
    <name evidence="3" type="ORF">SAMN02745229_03957</name>
</gene>
<dbReference type="RefSeq" id="WP_073390323.1">
    <property type="nucleotide sequence ID" value="NZ_FQXK01000054.1"/>
</dbReference>
<dbReference type="EMBL" id="FQXK01000054">
    <property type="protein sequence ID" value="SHJ00222.1"/>
    <property type="molecule type" value="Genomic_DNA"/>
</dbReference>
<feature type="transmembrane region" description="Helical" evidence="2">
    <location>
        <begin position="28"/>
        <end position="45"/>
    </location>
</feature>
<keyword evidence="4" id="KW-1185">Reference proteome</keyword>
<name>A0A1M6FRA0_BUTFI</name>
<feature type="transmembrane region" description="Helical" evidence="2">
    <location>
        <begin position="85"/>
        <end position="107"/>
    </location>
</feature>
<protein>
    <recommendedName>
        <fullName evidence="1">Queuosine precursor transporter</fullName>
    </recommendedName>
</protein>
<feature type="transmembrane region" description="Helical" evidence="2">
    <location>
        <begin position="51"/>
        <end position="73"/>
    </location>
</feature>
<dbReference type="Pfam" id="PF02592">
    <property type="entry name" value="Vut_1"/>
    <property type="match status" value="1"/>
</dbReference>
<reference evidence="4" key="1">
    <citation type="submission" date="2016-11" db="EMBL/GenBank/DDBJ databases">
        <authorList>
            <person name="Varghese N."/>
            <person name="Submissions S."/>
        </authorList>
    </citation>
    <scope>NUCLEOTIDE SEQUENCE [LARGE SCALE GENOMIC DNA]</scope>
    <source>
        <strain evidence="4">DSM 3071</strain>
    </source>
</reference>
<feature type="transmembrane region" description="Helical" evidence="2">
    <location>
        <begin position="119"/>
        <end position="147"/>
    </location>
</feature>
<dbReference type="AlphaFoldDB" id="A0A1M6FRA0"/>
<feature type="transmembrane region" description="Helical" evidence="2">
    <location>
        <begin position="6"/>
        <end position="21"/>
    </location>
</feature>